<feature type="non-terminal residue" evidence="1">
    <location>
        <position position="26"/>
    </location>
</feature>
<sequence length="26" mass="2720">MGKVFAVGVGPGSPDYVTETVRKIIV</sequence>
<organism evidence="1">
    <name type="scientific">marine metagenome</name>
    <dbReference type="NCBI Taxonomy" id="408172"/>
    <lineage>
        <taxon>unclassified sequences</taxon>
        <taxon>metagenomes</taxon>
        <taxon>ecological metagenomes</taxon>
    </lineage>
</organism>
<gene>
    <name evidence="1" type="ORF">METZ01_LOCUS384500</name>
</gene>
<dbReference type="InterPro" id="IPR035996">
    <property type="entry name" value="4pyrrol_Methylase_sf"/>
</dbReference>
<reference evidence="1" key="1">
    <citation type="submission" date="2018-05" db="EMBL/GenBank/DDBJ databases">
        <authorList>
            <person name="Lanie J.A."/>
            <person name="Ng W.-L."/>
            <person name="Kazmierczak K.M."/>
            <person name="Andrzejewski T.M."/>
            <person name="Davidsen T.M."/>
            <person name="Wayne K.J."/>
            <person name="Tettelin H."/>
            <person name="Glass J.I."/>
            <person name="Rusch D."/>
            <person name="Podicherti R."/>
            <person name="Tsui H.-C.T."/>
            <person name="Winkler M.E."/>
        </authorList>
    </citation>
    <scope>NUCLEOTIDE SEQUENCE</scope>
</reference>
<proteinExistence type="predicted"/>
<dbReference type="EMBL" id="UINC01142982">
    <property type="protein sequence ID" value="SVD31646.1"/>
    <property type="molecule type" value="Genomic_DNA"/>
</dbReference>
<accession>A0A382UBH9</accession>
<evidence type="ECO:0008006" key="2">
    <source>
        <dbReference type="Google" id="ProtNLM"/>
    </source>
</evidence>
<dbReference type="GO" id="GO:0008168">
    <property type="term" value="F:methyltransferase activity"/>
    <property type="evidence" value="ECO:0007669"/>
    <property type="project" value="InterPro"/>
</dbReference>
<protein>
    <recommendedName>
        <fullName evidence="2">Tetrapyrrole methylase domain-containing protein</fullName>
    </recommendedName>
</protein>
<name>A0A382UBH9_9ZZZZ</name>
<evidence type="ECO:0000313" key="1">
    <source>
        <dbReference type="EMBL" id="SVD31646.1"/>
    </source>
</evidence>
<dbReference type="AlphaFoldDB" id="A0A382UBH9"/>
<dbReference type="SUPFAM" id="SSF53790">
    <property type="entry name" value="Tetrapyrrole methylase"/>
    <property type="match status" value="1"/>
</dbReference>